<reference evidence="1" key="1">
    <citation type="journal article" date="2020" name="G3 (Bethesda)">
        <title>High-Quality Assemblies for Three Invasive Social Wasps from the &lt;i&gt;Vespula&lt;/i&gt; Genus.</title>
        <authorList>
            <person name="Harrop T.W.R."/>
            <person name="Guhlin J."/>
            <person name="McLaughlin G.M."/>
            <person name="Permina E."/>
            <person name="Stockwell P."/>
            <person name="Gilligan J."/>
            <person name="Le Lec M.F."/>
            <person name="Gruber M.A.M."/>
            <person name="Quinn O."/>
            <person name="Lovegrove M."/>
            <person name="Duncan E.J."/>
            <person name="Remnant E.J."/>
            <person name="Van Eeckhoven J."/>
            <person name="Graham B."/>
            <person name="Knapp R.A."/>
            <person name="Langford K.W."/>
            <person name="Kronenberg Z."/>
            <person name="Press M.O."/>
            <person name="Eacker S.M."/>
            <person name="Wilson-Rankin E.E."/>
            <person name="Purcell J."/>
            <person name="Lester P.J."/>
            <person name="Dearden P.K."/>
        </authorList>
    </citation>
    <scope>NUCLEOTIDE SEQUENCE</scope>
    <source>
        <strain evidence="1">Marl-1</strain>
    </source>
</reference>
<evidence type="ECO:0000313" key="2">
    <source>
        <dbReference type="Proteomes" id="UP000614350"/>
    </source>
</evidence>
<dbReference type="AlphaFoldDB" id="A0A834JET8"/>
<sequence>MRLSERSRAYRFEPNKVLQKCSFERKIKEPLCVLTGFRAAKADERARARARATATATATAQCYRPEANPFRNAFCTREILISNTRTRSSRSISFAHVRVALSNDHSGTIPDRL</sequence>
<keyword evidence="2" id="KW-1185">Reference proteome</keyword>
<protein>
    <submittedName>
        <fullName evidence="1">Uncharacterized protein</fullName>
    </submittedName>
</protein>
<gene>
    <name evidence="1" type="ORF">HZH66_011596</name>
</gene>
<dbReference type="EMBL" id="JACSEA010000014">
    <property type="protein sequence ID" value="KAF7385754.1"/>
    <property type="molecule type" value="Genomic_DNA"/>
</dbReference>
<accession>A0A834JET8</accession>
<dbReference type="Proteomes" id="UP000614350">
    <property type="component" value="Unassembled WGS sequence"/>
</dbReference>
<evidence type="ECO:0000313" key="1">
    <source>
        <dbReference type="EMBL" id="KAF7385754.1"/>
    </source>
</evidence>
<comment type="caution">
    <text evidence="1">The sequence shown here is derived from an EMBL/GenBank/DDBJ whole genome shotgun (WGS) entry which is preliminary data.</text>
</comment>
<organism evidence="1 2">
    <name type="scientific">Vespula vulgaris</name>
    <name type="common">Yellow jacket</name>
    <name type="synonym">Wasp</name>
    <dbReference type="NCBI Taxonomy" id="7454"/>
    <lineage>
        <taxon>Eukaryota</taxon>
        <taxon>Metazoa</taxon>
        <taxon>Ecdysozoa</taxon>
        <taxon>Arthropoda</taxon>
        <taxon>Hexapoda</taxon>
        <taxon>Insecta</taxon>
        <taxon>Pterygota</taxon>
        <taxon>Neoptera</taxon>
        <taxon>Endopterygota</taxon>
        <taxon>Hymenoptera</taxon>
        <taxon>Apocrita</taxon>
        <taxon>Aculeata</taxon>
        <taxon>Vespoidea</taxon>
        <taxon>Vespidae</taxon>
        <taxon>Vespinae</taxon>
        <taxon>Vespula</taxon>
    </lineage>
</organism>
<name>A0A834JET8_VESVU</name>
<proteinExistence type="predicted"/>